<evidence type="ECO:0000256" key="4">
    <source>
        <dbReference type="ARBA" id="ARBA00022729"/>
    </source>
</evidence>
<dbReference type="InterPro" id="IPR039424">
    <property type="entry name" value="SBP_5"/>
</dbReference>
<dbReference type="InterPro" id="IPR030678">
    <property type="entry name" value="Peptide/Ni-bd"/>
</dbReference>
<evidence type="ECO:0000256" key="3">
    <source>
        <dbReference type="ARBA" id="ARBA00022448"/>
    </source>
</evidence>
<dbReference type="CDD" id="cd08504">
    <property type="entry name" value="PBP2_OppA"/>
    <property type="match status" value="1"/>
</dbReference>
<comment type="subcellular location">
    <subcellularLocation>
        <location evidence="1">Cell membrane</location>
        <topology evidence="1">Lipid-anchor</topology>
    </subcellularLocation>
</comment>
<proteinExistence type="inferred from homology"/>
<keyword evidence="3" id="KW-0813">Transport</keyword>
<dbReference type="EMBL" id="JBHSFW010000016">
    <property type="protein sequence ID" value="MFC4620115.1"/>
    <property type="molecule type" value="Genomic_DNA"/>
</dbReference>
<evidence type="ECO:0000259" key="6">
    <source>
        <dbReference type="Pfam" id="PF00496"/>
    </source>
</evidence>
<dbReference type="Proteomes" id="UP001596022">
    <property type="component" value="Unassembled WGS sequence"/>
</dbReference>
<name>A0ABV9GS74_9BACL</name>
<evidence type="ECO:0000256" key="2">
    <source>
        <dbReference type="ARBA" id="ARBA00005695"/>
    </source>
</evidence>
<dbReference type="PIRSF" id="PIRSF002741">
    <property type="entry name" value="MppA"/>
    <property type="match status" value="1"/>
</dbReference>
<dbReference type="InterPro" id="IPR000914">
    <property type="entry name" value="SBP_5_dom"/>
</dbReference>
<gene>
    <name evidence="7" type="ORF">ACFO4N_15485</name>
</gene>
<dbReference type="InterPro" id="IPR023765">
    <property type="entry name" value="SBP_5_CS"/>
</dbReference>
<evidence type="ECO:0000256" key="5">
    <source>
        <dbReference type="SAM" id="SignalP"/>
    </source>
</evidence>
<dbReference type="Gene3D" id="3.90.76.10">
    <property type="entry name" value="Dipeptide-binding Protein, Domain 1"/>
    <property type="match status" value="1"/>
</dbReference>
<dbReference type="Pfam" id="PF00496">
    <property type="entry name" value="SBP_bac_5"/>
    <property type="match status" value="1"/>
</dbReference>
<feature type="domain" description="Solute-binding protein family 5" evidence="6">
    <location>
        <begin position="92"/>
        <end position="483"/>
    </location>
</feature>
<comment type="similarity">
    <text evidence="2">Belongs to the bacterial solute-binding protein 5 family.</text>
</comment>
<dbReference type="Gene3D" id="3.40.190.10">
    <property type="entry name" value="Periplasmic binding protein-like II"/>
    <property type="match status" value="1"/>
</dbReference>
<dbReference type="PANTHER" id="PTHR30290">
    <property type="entry name" value="PERIPLASMIC BINDING COMPONENT OF ABC TRANSPORTER"/>
    <property type="match status" value="1"/>
</dbReference>
<dbReference type="PROSITE" id="PS01040">
    <property type="entry name" value="SBP_BACTERIAL_5"/>
    <property type="match status" value="1"/>
</dbReference>
<accession>A0ABV9GS74</accession>
<dbReference type="PROSITE" id="PS51257">
    <property type="entry name" value="PROKAR_LIPOPROTEIN"/>
    <property type="match status" value="1"/>
</dbReference>
<organism evidence="7 8">
    <name type="scientific">Camelliibacillus cellulosilyticus</name>
    <dbReference type="NCBI Taxonomy" id="2174486"/>
    <lineage>
        <taxon>Bacteria</taxon>
        <taxon>Bacillati</taxon>
        <taxon>Bacillota</taxon>
        <taxon>Bacilli</taxon>
        <taxon>Bacillales</taxon>
        <taxon>Sporolactobacillaceae</taxon>
        <taxon>Camelliibacillus</taxon>
    </lineage>
</organism>
<feature type="signal peptide" evidence="5">
    <location>
        <begin position="1"/>
        <end position="22"/>
    </location>
</feature>
<dbReference type="Gene3D" id="3.10.105.10">
    <property type="entry name" value="Dipeptide-binding Protein, Domain 3"/>
    <property type="match status" value="1"/>
</dbReference>
<evidence type="ECO:0000256" key="1">
    <source>
        <dbReference type="ARBA" id="ARBA00004193"/>
    </source>
</evidence>
<reference evidence="8" key="1">
    <citation type="journal article" date="2019" name="Int. J. Syst. Evol. Microbiol.">
        <title>The Global Catalogue of Microorganisms (GCM) 10K type strain sequencing project: providing services to taxonomists for standard genome sequencing and annotation.</title>
        <authorList>
            <consortium name="The Broad Institute Genomics Platform"/>
            <consortium name="The Broad Institute Genome Sequencing Center for Infectious Disease"/>
            <person name="Wu L."/>
            <person name="Ma J."/>
        </authorList>
    </citation>
    <scope>NUCLEOTIDE SEQUENCE [LARGE SCALE GENOMIC DNA]</scope>
    <source>
        <strain evidence="8">CGMCC 1.16306</strain>
    </source>
</reference>
<dbReference type="PANTHER" id="PTHR30290:SF10">
    <property type="entry name" value="PERIPLASMIC OLIGOPEPTIDE-BINDING PROTEIN-RELATED"/>
    <property type="match status" value="1"/>
</dbReference>
<dbReference type="SUPFAM" id="SSF53850">
    <property type="entry name" value="Periplasmic binding protein-like II"/>
    <property type="match status" value="1"/>
</dbReference>
<sequence>MRGKAKWSIFVSIMLVLSLFLAACSGGGSKGTSGSGKSSGGGSSNELADKQELNFAASQDIPSMNSSIATDTTSFQNIYMVHSGLYMFKDEKPEPDMAAGPPEVTNDGKTYTFKIRDDAKWSNGDPVTAGDFVYAWQKLIDSKTGSQYGNMPVVANIKNAAKIYDPNSDMHDKVDQLGVKALDDKTLQVQLEKPTAYFLSLMAFGPFFPQDKNFAEKQGKNYALEPENMVYNGAYILKEWKHGVGWTLEKNPNYWDAKNITIDRVNYKIVKDIGTRVNLYKTDRVQDVGINADYIPQWKNSPELVKVPSSCVFNIKLNQKAVPALKNVKVRQAISMSIDRKQYTDILLGDGSTPALYWVPKNFVLTPDGKDFREAAPDGYMQGDKAQAKKLWEEAKKELGINDLKLEYLTTDNDTSVKYAEFVAKQIEEGMPGVKVSINKQPWNNYLNLDQNSKYQVAGGSGWCPDYQDPTTFLDLYKSDNEFNTGGWNNKTYDKLMQEADNLGNKPEERMKKLQEAEKVLIEDMGMVPLYQSASVMLVKPYVKGLKFPNNGPGTDYRYAKVYKH</sequence>
<protein>
    <submittedName>
        <fullName evidence="7">Peptide ABC transporter substrate-binding protein</fullName>
    </submittedName>
</protein>
<keyword evidence="4 5" id="KW-0732">Signal</keyword>
<feature type="chain" id="PRO_5046280621" evidence="5">
    <location>
        <begin position="23"/>
        <end position="565"/>
    </location>
</feature>
<evidence type="ECO:0000313" key="7">
    <source>
        <dbReference type="EMBL" id="MFC4620115.1"/>
    </source>
</evidence>
<evidence type="ECO:0000313" key="8">
    <source>
        <dbReference type="Proteomes" id="UP001596022"/>
    </source>
</evidence>
<comment type="caution">
    <text evidence="7">The sequence shown here is derived from an EMBL/GenBank/DDBJ whole genome shotgun (WGS) entry which is preliminary data.</text>
</comment>
<dbReference type="RefSeq" id="WP_376847215.1">
    <property type="nucleotide sequence ID" value="NZ_JBHSFW010000016.1"/>
</dbReference>
<keyword evidence="8" id="KW-1185">Reference proteome</keyword>